<dbReference type="AlphaFoldDB" id="A0A7R8ZB99"/>
<feature type="transmembrane region" description="Helical" evidence="1">
    <location>
        <begin position="93"/>
        <end position="112"/>
    </location>
</feature>
<sequence>MSGLLCITILANQNIAGFLHQTSGVCTIVWCFEFLFILIFVMNSQAVFLMVVMVSMALIQGAWSLSLEQLVDGAVDTIASVANTVYTNMNSQVVILMVVMVSLAFIQGAWAAPQNPIADFIHSVQTALANGK</sequence>
<keyword evidence="1" id="KW-0472">Membrane</keyword>
<proteinExistence type="predicted"/>
<protein>
    <submittedName>
        <fullName evidence="2">Uncharacterized protein</fullName>
    </submittedName>
</protein>
<feature type="transmembrane region" description="Helical" evidence="1">
    <location>
        <begin position="34"/>
        <end position="59"/>
    </location>
</feature>
<name>A0A7R8ZB99_TIMDO</name>
<accession>A0A7R8ZB99</accession>
<evidence type="ECO:0000256" key="1">
    <source>
        <dbReference type="SAM" id="Phobius"/>
    </source>
</evidence>
<keyword evidence="1" id="KW-0812">Transmembrane</keyword>
<evidence type="ECO:0000313" key="2">
    <source>
        <dbReference type="EMBL" id="CAD7201340.1"/>
    </source>
</evidence>
<gene>
    <name evidence="2" type="ORF">TDIB3V08_LOCUS7541</name>
</gene>
<keyword evidence="1" id="KW-1133">Transmembrane helix</keyword>
<organism evidence="2">
    <name type="scientific">Timema douglasi</name>
    <name type="common">Walking stick</name>
    <dbReference type="NCBI Taxonomy" id="61478"/>
    <lineage>
        <taxon>Eukaryota</taxon>
        <taxon>Metazoa</taxon>
        <taxon>Ecdysozoa</taxon>
        <taxon>Arthropoda</taxon>
        <taxon>Hexapoda</taxon>
        <taxon>Insecta</taxon>
        <taxon>Pterygota</taxon>
        <taxon>Neoptera</taxon>
        <taxon>Polyneoptera</taxon>
        <taxon>Phasmatodea</taxon>
        <taxon>Timematodea</taxon>
        <taxon>Timematoidea</taxon>
        <taxon>Timematidae</taxon>
        <taxon>Timema</taxon>
    </lineage>
</organism>
<dbReference type="EMBL" id="OA568269">
    <property type="protein sequence ID" value="CAD7201340.1"/>
    <property type="molecule type" value="Genomic_DNA"/>
</dbReference>
<reference evidence="2" key="1">
    <citation type="submission" date="2020-11" db="EMBL/GenBank/DDBJ databases">
        <authorList>
            <person name="Tran Van P."/>
        </authorList>
    </citation>
    <scope>NUCLEOTIDE SEQUENCE</scope>
</reference>